<dbReference type="Proteomes" id="UP001431235">
    <property type="component" value="Unassembled WGS sequence"/>
</dbReference>
<evidence type="ECO:0000313" key="3">
    <source>
        <dbReference type="Proteomes" id="UP001431235"/>
    </source>
</evidence>
<evidence type="ECO:0000256" key="1">
    <source>
        <dbReference type="SAM" id="SignalP"/>
    </source>
</evidence>
<evidence type="ECO:0000313" key="2">
    <source>
        <dbReference type="EMBL" id="MCL7714966.1"/>
    </source>
</evidence>
<dbReference type="EMBL" id="JAIKTS010000003">
    <property type="protein sequence ID" value="MCL7714966.1"/>
    <property type="molecule type" value="Genomic_DNA"/>
</dbReference>
<keyword evidence="1" id="KW-0732">Signal</keyword>
<proteinExistence type="predicted"/>
<keyword evidence="3" id="KW-1185">Reference proteome</keyword>
<name>A0ABT0SIM6_9GAMM</name>
<evidence type="ECO:0008006" key="4">
    <source>
        <dbReference type="Google" id="ProtNLM"/>
    </source>
</evidence>
<gene>
    <name evidence="2" type="ORF">K5L01_09945</name>
</gene>
<sequence>MSPTRSVRACPHTRAFHRTPFATLALSFLAAGPALAEEAADATDIAAVHVTAQQIARQALGISTITAEGIEKRTPANENKPGRAYWASMNVGF</sequence>
<reference evidence="2 3" key="1">
    <citation type="submission" date="2021-08" db="EMBL/GenBank/DDBJ databases">
        <title>Novel members of of the genus Stenotrophomonas from differernt environment.</title>
        <authorList>
            <person name="Deng Y."/>
        </authorList>
    </citation>
    <scope>NUCLEOTIDE SEQUENCE [LARGE SCALE GENOMIC DNA]</scope>
    <source>
        <strain evidence="2 3">CPCC 101365</strain>
    </source>
</reference>
<dbReference type="RefSeq" id="WP_250064617.1">
    <property type="nucleotide sequence ID" value="NZ_JAIKTS010000003.1"/>
</dbReference>
<comment type="caution">
    <text evidence="2">The sequence shown here is derived from an EMBL/GenBank/DDBJ whole genome shotgun (WGS) entry which is preliminary data.</text>
</comment>
<feature type="chain" id="PRO_5045095013" description="TonB-dependent receptor" evidence="1">
    <location>
        <begin position="37"/>
        <end position="93"/>
    </location>
</feature>
<protein>
    <recommendedName>
        <fullName evidence="4">TonB-dependent receptor</fullName>
    </recommendedName>
</protein>
<feature type="signal peptide" evidence="1">
    <location>
        <begin position="1"/>
        <end position="36"/>
    </location>
</feature>
<accession>A0ABT0SIM6</accession>
<organism evidence="2 3">
    <name type="scientific">Stenotrophomonas mori</name>
    <dbReference type="NCBI Taxonomy" id="2871096"/>
    <lineage>
        <taxon>Bacteria</taxon>
        <taxon>Pseudomonadati</taxon>
        <taxon>Pseudomonadota</taxon>
        <taxon>Gammaproteobacteria</taxon>
        <taxon>Lysobacterales</taxon>
        <taxon>Lysobacteraceae</taxon>
        <taxon>Stenotrophomonas</taxon>
    </lineage>
</organism>